<comment type="catalytic activity">
    <reaction evidence="1 6">
        <text>dTDP-4-dehydro-6-deoxy-alpha-D-glucose = dTDP-4-dehydro-beta-L-rhamnose</text>
        <dbReference type="Rhea" id="RHEA:16969"/>
        <dbReference type="ChEBI" id="CHEBI:57649"/>
        <dbReference type="ChEBI" id="CHEBI:62830"/>
        <dbReference type="EC" id="5.1.3.13"/>
    </reaction>
</comment>
<dbReference type="OrthoDB" id="9800680at2"/>
<dbReference type="Gene3D" id="2.60.120.10">
    <property type="entry name" value="Jelly Rolls"/>
    <property type="match status" value="1"/>
</dbReference>
<comment type="pathway">
    <text evidence="6">Carbohydrate biosynthesis; dTDP-L-rhamnose biosynthesis.</text>
</comment>
<dbReference type="CDD" id="cd00438">
    <property type="entry name" value="cupin_RmlC"/>
    <property type="match status" value="1"/>
</dbReference>
<evidence type="ECO:0000256" key="4">
    <source>
        <dbReference type="ARBA" id="ARBA00019595"/>
    </source>
</evidence>
<name>A0A154WF91_9PROT</name>
<keyword evidence="8" id="KW-1185">Reference proteome</keyword>
<evidence type="ECO:0000256" key="2">
    <source>
        <dbReference type="ARBA" id="ARBA00001997"/>
    </source>
</evidence>
<dbReference type="STRING" id="580166.AUP43_05155"/>
<comment type="caution">
    <text evidence="7">The sequence shown here is derived from an EMBL/GenBank/DDBJ whole genome shotgun (WGS) entry which is preliminary data.</text>
</comment>
<dbReference type="Pfam" id="PF00908">
    <property type="entry name" value="dTDP_sugar_isom"/>
    <property type="match status" value="1"/>
</dbReference>
<dbReference type="PANTHER" id="PTHR21047:SF2">
    <property type="entry name" value="THYMIDINE DIPHOSPHO-4-KETO-RHAMNOSE 3,5-EPIMERASE"/>
    <property type="match status" value="1"/>
</dbReference>
<dbReference type="EMBL" id="LPXN01000046">
    <property type="protein sequence ID" value="KZD12194.1"/>
    <property type="molecule type" value="Genomic_DNA"/>
</dbReference>
<dbReference type="EC" id="5.1.3.13" evidence="3 6"/>
<dbReference type="GO" id="GO:0008830">
    <property type="term" value="F:dTDP-4-dehydrorhamnose 3,5-epimerase activity"/>
    <property type="evidence" value="ECO:0007669"/>
    <property type="project" value="UniProtKB-UniRule"/>
</dbReference>
<evidence type="ECO:0000256" key="1">
    <source>
        <dbReference type="ARBA" id="ARBA00001298"/>
    </source>
</evidence>
<dbReference type="GO" id="GO:0005829">
    <property type="term" value="C:cytosol"/>
    <property type="evidence" value="ECO:0007669"/>
    <property type="project" value="TreeGrafter"/>
</dbReference>
<dbReference type="InterPro" id="IPR014710">
    <property type="entry name" value="RmlC-like_jellyroll"/>
</dbReference>
<dbReference type="UniPathway" id="UPA00124"/>
<evidence type="ECO:0000256" key="5">
    <source>
        <dbReference type="PIRSR" id="PIRSR600888-1"/>
    </source>
</evidence>
<dbReference type="PANTHER" id="PTHR21047">
    <property type="entry name" value="DTDP-6-DEOXY-D-GLUCOSE-3,5 EPIMERASE"/>
    <property type="match status" value="1"/>
</dbReference>
<reference evidence="7 8" key="1">
    <citation type="submission" date="2015-12" db="EMBL/GenBank/DDBJ databases">
        <title>Genome sequence of Oceanibaculum pacificum MCCC 1A02656.</title>
        <authorList>
            <person name="Lu L."/>
            <person name="Lai Q."/>
            <person name="Shao Z."/>
            <person name="Qian P."/>
        </authorList>
    </citation>
    <scope>NUCLEOTIDE SEQUENCE [LARGE SCALE GENOMIC DNA]</scope>
    <source>
        <strain evidence="7 8">MCCC 1A02656</strain>
    </source>
</reference>
<comment type="subunit">
    <text evidence="6">Homodimer.</text>
</comment>
<comment type="function">
    <text evidence="2 6">Catalyzes the epimerization of the C3' and C5'positions of dTDP-6-deoxy-D-xylo-4-hexulose, forming dTDP-6-deoxy-L-lyxo-4-hexulose.</text>
</comment>
<organism evidence="7 8">
    <name type="scientific">Oceanibaculum pacificum</name>
    <dbReference type="NCBI Taxonomy" id="580166"/>
    <lineage>
        <taxon>Bacteria</taxon>
        <taxon>Pseudomonadati</taxon>
        <taxon>Pseudomonadota</taxon>
        <taxon>Alphaproteobacteria</taxon>
        <taxon>Rhodospirillales</taxon>
        <taxon>Oceanibaculaceae</taxon>
        <taxon>Oceanibaculum</taxon>
    </lineage>
</organism>
<sequence>MRIAPTPLAGVHLVEPEPVPDARGFFARLVCADSFAAHGMVADFPQCSVSWNRAAATLRGLHWQAAPHAEAKLVRCTRGAIFDVAVDLRPNSSSYRRWVARELTAENRLALYIPAGCAHGFLTLSDDTEVFYQISAPHMPDAARGLRWDDPDIGIDWPTTPAVMSERDAALPGWADAMGQG</sequence>
<dbReference type="RefSeq" id="WP_067552950.1">
    <property type="nucleotide sequence ID" value="NZ_LPXN01000046.1"/>
</dbReference>
<dbReference type="GO" id="GO:0000271">
    <property type="term" value="P:polysaccharide biosynthetic process"/>
    <property type="evidence" value="ECO:0007669"/>
    <property type="project" value="TreeGrafter"/>
</dbReference>
<gene>
    <name evidence="7" type="ORF">AUP43_05155</name>
</gene>
<evidence type="ECO:0000313" key="8">
    <source>
        <dbReference type="Proteomes" id="UP000076400"/>
    </source>
</evidence>
<dbReference type="SUPFAM" id="SSF51182">
    <property type="entry name" value="RmlC-like cupins"/>
    <property type="match status" value="1"/>
</dbReference>
<comment type="similarity">
    <text evidence="6">Belongs to the dTDP-4-dehydrorhamnose 3,5-epimerase family.</text>
</comment>
<evidence type="ECO:0000313" key="7">
    <source>
        <dbReference type="EMBL" id="KZD12194.1"/>
    </source>
</evidence>
<accession>A0A154WF91</accession>
<dbReference type="NCBIfam" id="TIGR01221">
    <property type="entry name" value="rmlC"/>
    <property type="match status" value="1"/>
</dbReference>
<dbReference type="AlphaFoldDB" id="A0A154WF91"/>
<feature type="active site" description="Proton acceptor" evidence="5">
    <location>
        <position position="62"/>
    </location>
</feature>
<keyword evidence="6" id="KW-0413">Isomerase</keyword>
<dbReference type="Proteomes" id="UP000076400">
    <property type="component" value="Unassembled WGS sequence"/>
</dbReference>
<dbReference type="InterPro" id="IPR011051">
    <property type="entry name" value="RmlC_Cupin_sf"/>
</dbReference>
<protein>
    <recommendedName>
        <fullName evidence="4 6">dTDP-4-dehydrorhamnose 3,5-epimerase</fullName>
        <ecNumber evidence="3 6">5.1.3.13</ecNumber>
    </recommendedName>
    <alternativeName>
        <fullName evidence="6">Thymidine diphospho-4-keto-rhamnose 3,5-epimerase</fullName>
    </alternativeName>
</protein>
<dbReference type="InterPro" id="IPR000888">
    <property type="entry name" value="RmlC-like"/>
</dbReference>
<dbReference type="GO" id="GO:0019305">
    <property type="term" value="P:dTDP-rhamnose biosynthetic process"/>
    <property type="evidence" value="ECO:0007669"/>
    <property type="project" value="UniProtKB-UniRule"/>
</dbReference>
<evidence type="ECO:0000256" key="6">
    <source>
        <dbReference type="RuleBase" id="RU364069"/>
    </source>
</evidence>
<feature type="active site" description="Proton donor" evidence="5">
    <location>
        <position position="132"/>
    </location>
</feature>
<evidence type="ECO:0000256" key="3">
    <source>
        <dbReference type="ARBA" id="ARBA00012098"/>
    </source>
</evidence>
<proteinExistence type="inferred from homology"/>